<accession>A0ABD2W6U6</accession>
<organism evidence="1 2">
    <name type="scientific">Trichogramma kaykai</name>
    <dbReference type="NCBI Taxonomy" id="54128"/>
    <lineage>
        <taxon>Eukaryota</taxon>
        <taxon>Metazoa</taxon>
        <taxon>Ecdysozoa</taxon>
        <taxon>Arthropoda</taxon>
        <taxon>Hexapoda</taxon>
        <taxon>Insecta</taxon>
        <taxon>Pterygota</taxon>
        <taxon>Neoptera</taxon>
        <taxon>Endopterygota</taxon>
        <taxon>Hymenoptera</taxon>
        <taxon>Apocrita</taxon>
        <taxon>Proctotrupomorpha</taxon>
        <taxon>Chalcidoidea</taxon>
        <taxon>Trichogrammatidae</taxon>
        <taxon>Trichogramma</taxon>
    </lineage>
</organism>
<dbReference type="Proteomes" id="UP001627154">
    <property type="component" value="Unassembled WGS sequence"/>
</dbReference>
<gene>
    <name evidence="1" type="ORF">TKK_016412</name>
</gene>
<dbReference type="EMBL" id="JBJJXI010000133">
    <property type="protein sequence ID" value="KAL3388404.1"/>
    <property type="molecule type" value="Genomic_DNA"/>
</dbReference>
<proteinExistence type="predicted"/>
<evidence type="ECO:0000313" key="2">
    <source>
        <dbReference type="Proteomes" id="UP001627154"/>
    </source>
</evidence>
<comment type="caution">
    <text evidence="1">The sequence shown here is derived from an EMBL/GenBank/DDBJ whole genome shotgun (WGS) entry which is preliminary data.</text>
</comment>
<dbReference type="AlphaFoldDB" id="A0ABD2W6U6"/>
<name>A0ABD2W6U6_9HYME</name>
<protein>
    <submittedName>
        <fullName evidence="1">Uncharacterized protein</fullName>
    </submittedName>
</protein>
<keyword evidence="2" id="KW-1185">Reference proteome</keyword>
<evidence type="ECO:0000313" key="1">
    <source>
        <dbReference type="EMBL" id="KAL3388404.1"/>
    </source>
</evidence>
<sequence>MKKNNEENASIKKSSVHISCFKNNCNMIYTLPANCAVPINIPIAENNKDGYSYLKNVEGPPGVNIGNAIENNEKGKCYVLAINNCEYETQVEIKPQELLPFEFEDSEYFTNTSAEERDNIPEDRSEIIFQKLCKNHHSQKEKEILRNLIDKSNDLFYLDGDPHPRT</sequence>
<reference evidence="1 2" key="1">
    <citation type="journal article" date="2024" name="bioRxiv">
        <title>A reference genome for Trichogramma kaykai: A tiny desert-dwelling parasitoid wasp with competing sex-ratio distorters.</title>
        <authorList>
            <person name="Culotta J."/>
            <person name="Lindsey A.R."/>
        </authorList>
    </citation>
    <scope>NUCLEOTIDE SEQUENCE [LARGE SCALE GENOMIC DNA]</scope>
    <source>
        <strain evidence="1 2">KSX58</strain>
    </source>
</reference>